<dbReference type="CDD" id="cd01305">
    <property type="entry name" value="archeal_chlorohydrolases"/>
    <property type="match status" value="1"/>
</dbReference>
<dbReference type="SUPFAM" id="SSF51338">
    <property type="entry name" value="Composite domain of metallo-dependent hydrolases"/>
    <property type="match status" value="1"/>
</dbReference>
<evidence type="ECO:0000313" key="3">
    <source>
        <dbReference type="Proteomes" id="UP000033079"/>
    </source>
</evidence>
<dbReference type="Pfam" id="PF01979">
    <property type="entry name" value="Amidohydro_1"/>
    <property type="match status" value="1"/>
</dbReference>
<dbReference type="PANTHER" id="PTHR43794">
    <property type="entry name" value="AMINOHYDROLASE SSNA-RELATED"/>
    <property type="match status" value="1"/>
</dbReference>
<dbReference type="EC" id="3.5.4.26" evidence="2"/>
<dbReference type="HOGENOM" id="CLU_012358_1_0_2"/>
<organism evidence="2 3">
    <name type="scientific">Methanosarcina barkeri 227</name>
    <dbReference type="NCBI Taxonomy" id="1434106"/>
    <lineage>
        <taxon>Archaea</taxon>
        <taxon>Methanobacteriati</taxon>
        <taxon>Methanobacteriota</taxon>
        <taxon>Stenosarchaea group</taxon>
        <taxon>Methanomicrobia</taxon>
        <taxon>Methanosarcinales</taxon>
        <taxon>Methanosarcinaceae</taxon>
        <taxon>Methanosarcina</taxon>
    </lineage>
</organism>
<dbReference type="InterPro" id="IPR050287">
    <property type="entry name" value="MTA/SAH_deaminase"/>
</dbReference>
<dbReference type="EMBL" id="CP009530">
    <property type="protein sequence ID" value="AKB59531.1"/>
    <property type="molecule type" value="Genomic_DNA"/>
</dbReference>
<sequence>MYGTERIIPGTIIAGPELEPIEGYICVKRGIITEIGEEHTLSKNIIAPCFVNAHTHLGDSVFKDPPLGKVSGFRTQRDLDALVKPPDGLKHRILRDTPYTTLIEGMRRSLLDMIETGTCAFADFREGGVVGVAALNKALEGLKLHSMILGRPTEPEQPLQVVLAEVRRILLHSTGLGMSGANDLDLELLENIATCTRQRRKFFAIHAGEKDTSDIEKALSLEPDLLIHMTNATKKDLENVADAKIPVVVCPRSNLITGAGIAPVAEMLEAGIKVAAGTDNVMLNSVNMFAEMEFMSKLYSIDDRQVFKICTLNGSFVMGSDSTGSIQKGNKANLMILNGNSNNLVGIKNPISGITRRARPDDILSVLHS</sequence>
<dbReference type="Proteomes" id="UP000033079">
    <property type="component" value="Chromosome"/>
</dbReference>
<dbReference type="KEGG" id="mbar:MSBR2_3015"/>
<dbReference type="AlphaFoldDB" id="A0A0E3LR75"/>
<evidence type="ECO:0000313" key="2">
    <source>
        <dbReference type="EMBL" id="AKB59531.1"/>
    </source>
</evidence>
<gene>
    <name evidence="2" type="ORF">MSBR2_3015</name>
</gene>
<accession>A0A0E3LR75</accession>
<dbReference type="PATRIC" id="fig|1434106.5.peg.3844"/>
<dbReference type="GeneID" id="24802106"/>
<reference evidence="2 3" key="1">
    <citation type="submission" date="2014-07" db="EMBL/GenBank/DDBJ databases">
        <title>Methanogenic archaea and the global carbon cycle.</title>
        <authorList>
            <person name="Henriksen J.R."/>
            <person name="Luke J."/>
            <person name="Reinhart S."/>
            <person name="Benedict M.N."/>
            <person name="Youngblut N.D."/>
            <person name="Metcalf M.E."/>
            <person name="Whitaker R.J."/>
            <person name="Metcalf W.W."/>
        </authorList>
    </citation>
    <scope>NUCLEOTIDE SEQUENCE [LARGE SCALE GENOMIC DNA]</scope>
    <source>
        <strain evidence="2 3">227</strain>
    </source>
</reference>
<keyword evidence="2" id="KW-0378">Hydrolase</keyword>
<proteinExistence type="predicted"/>
<dbReference type="NCBIfam" id="NF005552">
    <property type="entry name" value="PRK07213.1"/>
    <property type="match status" value="1"/>
</dbReference>
<dbReference type="SUPFAM" id="SSF51556">
    <property type="entry name" value="Metallo-dependent hydrolases"/>
    <property type="match status" value="1"/>
</dbReference>
<dbReference type="InterPro" id="IPR032466">
    <property type="entry name" value="Metal_Hydrolase"/>
</dbReference>
<dbReference type="Gene3D" id="3.20.20.140">
    <property type="entry name" value="Metal-dependent hydrolases"/>
    <property type="match status" value="1"/>
</dbReference>
<dbReference type="PANTHER" id="PTHR43794:SF5">
    <property type="entry name" value="CHLOROHYDROLASE FAMILY PROTEIN"/>
    <property type="match status" value="1"/>
</dbReference>
<dbReference type="RefSeq" id="WP_048121891.1">
    <property type="nucleotide sequence ID" value="NZ_CP009530.1"/>
</dbReference>
<protein>
    <submittedName>
        <fullName evidence="2">Pyrimidine deaminase archaeal predicted</fullName>
        <ecNumber evidence="2">3.5.4.26</ecNumber>
    </submittedName>
</protein>
<feature type="domain" description="Amidohydrolase-related" evidence="1">
    <location>
        <begin position="45"/>
        <end position="357"/>
    </location>
</feature>
<dbReference type="GO" id="GO:0008835">
    <property type="term" value="F:diaminohydroxyphosphoribosylaminopyrimidine deaminase activity"/>
    <property type="evidence" value="ECO:0007669"/>
    <property type="project" value="UniProtKB-EC"/>
</dbReference>
<evidence type="ECO:0000259" key="1">
    <source>
        <dbReference type="Pfam" id="PF01979"/>
    </source>
</evidence>
<dbReference type="InterPro" id="IPR006680">
    <property type="entry name" value="Amidohydro-rel"/>
</dbReference>
<name>A0A0E3LR75_METBA</name>
<dbReference type="Gene3D" id="2.30.40.10">
    <property type="entry name" value="Urease, subunit C, domain 1"/>
    <property type="match status" value="1"/>
</dbReference>
<dbReference type="InterPro" id="IPR011059">
    <property type="entry name" value="Metal-dep_hydrolase_composite"/>
</dbReference>